<comment type="caution">
    <text evidence="3">The sequence shown here is derived from an EMBL/GenBank/DDBJ whole genome shotgun (WGS) entry which is preliminary data.</text>
</comment>
<feature type="domain" description="J" evidence="2">
    <location>
        <begin position="207"/>
        <end position="260"/>
    </location>
</feature>
<dbReference type="Pfam" id="PF00226">
    <property type="entry name" value="DnaJ"/>
    <property type="match status" value="1"/>
</dbReference>
<feature type="region of interest" description="Disordered" evidence="1">
    <location>
        <begin position="178"/>
        <end position="201"/>
    </location>
</feature>
<dbReference type="AlphaFoldDB" id="A0A7I9ZYD0"/>
<evidence type="ECO:0000259" key="2">
    <source>
        <dbReference type="PROSITE" id="PS50076"/>
    </source>
</evidence>
<dbReference type="Gene3D" id="1.10.287.110">
    <property type="entry name" value="DnaJ domain"/>
    <property type="match status" value="1"/>
</dbReference>
<proteinExistence type="predicted"/>
<reference evidence="3 4" key="1">
    <citation type="journal article" date="2020" name="Microbiome">
        <title>Single-cell genomics of uncultured bacteria reveals dietary fiber responders in the mouse gut microbiota.</title>
        <authorList>
            <person name="Chijiiwa R."/>
            <person name="Hosokawa M."/>
            <person name="Kogawa M."/>
            <person name="Nishikawa Y."/>
            <person name="Ide K."/>
            <person name="Sakanashi C."/>
            <person name="Takahashi K."/>
            <person name="Takeyama H."/>
        </authorList>
    </citation>
    <scope>NUCLEOTIDE SEQUENCE [LARGE SCALE GENOMIC DNA]</scope>
    <source>
        <strain evidence="3">IMSAGC_001</strain>
    </source>
</reference>
<dbReference type="InterPro" id="IPR036869">
    <property type="entry name" value="J_dom_sf"/>
</dbReference>
<accession>A0A7I9ZYD0</accession>
<evidence type="ECO:0000313" key="3">
    <source>
        <dbReference type="EMBL" id="GFH84711.1"/>
    </source>
</evidence>
<dbReference type="PANTHER" id="PTHR44200">
    <property type="entry name" value="DNAJ HOMOLOG SUBFAMILY C MEMBER 7"/>
    <property type="match status" value="1"/>
</dbReference>
<dbReference type="InterPro" id="IPR052758">
    <property type="entry name" value="SRC_co-chaperone"/>
</dbReference>
<feature type="compositionally biased region" description="Basic and acidic residues" evidence="1">
    <location>
        <begin position="184"/>
        <end position="200"/>
    </location>
</feature>
<dbReference type="PROSITE" id="PS50076">
    <property type="entry name" value="DNAJ_2"/>
    <property type="match status" value="1"/>
</dbReference>
<dbReference type="RefSeq" id="WP_172503437.1">
    <property type="nucleotide sequence ID" value="NZ_BLLS01000001.1"/>
</dbReference>
<dbReference type="PANTHER" id="PTHR44200:SF1">
    <property type="entry name" value="DNAJ HOMOLOG SUBFAMILY C MEMBER 7"/>
    <property type="match status" value="1"/>
</dbReference>
<dbReference type="InterPro" id="IPR001623">
    <property type="entry name" value="DnaJ_domain"/>
</dbReference>
<gene>
    <name evidence="3" type="primary">dnaJ_1</name>
    <name evidence="3" type="ORF">IMSAGC001_00106</name>
</gene>
<evidence type="ECO:0000313" key="4">
    <source>
        <dbReference type="Proteomes" id="UP000491181"/>
    </source>
</evidence>
<dbReference type="SUPFAM" id="SSF46565">
    <property type="entry name" value="Chaperone J-domain"/>
    <property type="match status" value="1"/>
</dbReference>
<dbReference type="EMBL" id="BLLS01000001">
    <property type="protein sequence ID" value="GFH84711.1"/>
    <property type="molecule type" value="Genomic_DNA"/>
</dbReference>
<name>A0A7I9ZYD0_9BACE</name>
<dbReference type="CDD" id="cd06257">
    <property type="entry name" value="DnaJ"/>
    <property type="match status" value="1"/>
</dbReference>
<organism evidence="3 4">
    <name type="scientific">Bacteroides acidifaciens</name>
    <dbReference type="NCBI Taxonomy" id="85831"/>
    <lineage>
        <taxon>Bacteria</taxon>
        <taxon>Pseudomonadati</taxon>
        <taxon>Bacteroidota</taxon>
        <taxon>Bacteroidia</taxon>
        <taxon>Bacteroidales</taxon>
        <taxon>Bacteroidaceae</taxon>
        <taxon>Bacteroides</taxon>
    </lineage>
</organism>
<protein>
    <submittedName>
        <fullName evidence="3">Chaperone protein DnaJ</fullName>
    </submittedName>
</protein>
<dbReference type="SMART" id="SM00271">
    <property type="entry name" value="DnaJ"/>
    <property type="match status" value="1"/>
</dbReference>
<dbReference type="Proteomes" id="UP000491181">
    <property type="component" value="Unassembled WGS sequence"/>
</dbReference>
<dbReference type="PRINTS" id="PR00625">
    <property type="entry name" value="JDOMAIN"/>
</dbReference>
<sequence>MENFVKTSFELVNGNVVAGTKLMARSLVLVNDNGAMYNITAKVRNTDKFSVIRALTKAVLVSMREAIRLNSTDAAQESKKRVANKIIPALSCHIVMVTDKNGDIIPGSGLSVRDGEKDTNKLRDIVRITRGMPIYKLVVEQGLDWSEETVVSALNAFVTATIEQMDYIKNLDEALGKAADSNESEEKKAENERKQAEKKKNAAKMKKFYKTLGLDENATADEVKNAFREAALKHHPDKGGDAEKFKAINEAYNAIKDEMKFAA</sequence>
<evidence type="ECO:0000256" key="1">
    <source>
        <dbReference type="SAM" id="MobiDB-lite"/>
    </source>
</evidence>